<dbReference type="SUPFAM" id="SSF50630">
    <property type="entry name" value="Acid proteases"/>
    <property type="match status" value="1"/>
</dbReference>
<sequence>MKVGFAFGCACLAVLAIAPSVHAQMSPEAVAALQAPVDVKRSQEVETVPLVPHMGKYAIQASVNGVERSFVFDTGAPTMISQELAEQLDLKVIGENTGRDANGKEFTTRIALVDQLRIGGLTFSDIPVLIADFKISDPNGCFIGAGVIGSNIFPGSVWHIDGEQNVLQIAAEAHDIPGLQRASADIETDLHIDGYPYAPVFDYAFGSFEDRALFDTGNSDTIILFDRVTGDKRVQQAIVAGSRTEGRGSHGVSAAGIGATTDLLRFELDGMNLGSALPRLSATTRNAPPSLIGLGILNRYHVTLDYSADRMMLHERDRPAATSVYPGYGLMMRQGAVKVVQLFEGSVAERAGLRLGDEVVAIDGRDLSEQPGACGVARWLAEDRPTQDASTLTVMRDGAPVEISLQRP</sequence>
<evidence type="ECO:0000313" key="4">
    <source>
        <dbReference type="Proteomes" id="UP000429229"/>
    </source>
</evidence>
<dbReference type="InterPro" id="IPR041489">
    <property type="entry name" value="PDZ_6"/>
</dbReference>
<dbReference type="AlphaFoldDB" id="A0A6I4U7B2"/>
<gene>
    <name evidence="3" type="ORF">GRI68_09125</name>
</gene>
<dbReference type="InterPro" id="IPR034122">
    <property type="entry name" value="Retropepsin-like_bacterial"/>
</dbReference>
<dbReference type="EMBL" id="WTYR01000001">
    <property type="protein sequence ID" value="MXP10342.1"/>
    <property type="molecule type" value="Genomic_DNA"/>
</dbReference>
<dbReference type="SMART" id="SM00228">
    <property type="entry name" value="PDZ"/>
    <property type="match status" value="1"/>
</dbReference>
<protein>
    <submittedName>
        <fullName evidence="3">PDZ domain-containing protein</fullName>
    </submittedName>
</protein>
<dbReference type="PROSITE" id="PS50106">
    <property type="entry name" value="PDZ"/>
    <property type="match status" value="1"/>
</dbReference>
<feature type="domain" description="PDZ" evidence="2">
    <location>
        <begin position="310"/>
        <end position="368"/>
    </location>
</feature>
<accession>A0A6I4U7B2</accession>
<organism evidence="3 4">
    <name type="scientific">Alteriqipengyuania halimionae</name>
    <dbReference type="NCBI Taxonomy" id="1926630"/>
    <lineage>
        <taxon>Bacteria</taxon>
        <taxon>Pseudomonadati</taxon>
        <taxon>Pseudomonadota</taxon>
        <taxon>Alphaproteobacteria</taxon>
        <taxon>Sphingomonadales</taxon>
        <taxon>Erythrobacteraceae</taxon>
        <taxon>Alteriqipengyuania</taxon>
    </lineage>
</organism>
<dbReference type="CDD" id="cd05483">
    <property type="entry name" value="retropepsin_like_bacteria"/>
    <property type="match status" value="1"/>
</dbReference>
<proteinExistence type="predicted"/>
<feature type="chain" id="PRO_5026194429" evidence="1">
    <location>
        <begin position="24"/>
        <end position="408"/>
    </location>
</feature>
<keyword evidence="1" id="KW-0732">Signal</keyword>
<reference evidence="3 4" key="1">
    <citation type="submission" date="2019-12" db="EMBL/GenBank/DDBJ databases">
        <title>Genomic-based taxomic classification of the family Erythrobacteraceae.</title>
        <authorList>
            <person name="Xu L."/>
        </authorList>
    </citation>
    <scope>NUCLEOTIDE SEQUENCE [LARGE SCALE GENOMIC DNA]</scope>
    <source>
        <strain evidence="3 4">LMG 29519</strain>
    </source>
</reference>
<dbReference type="Gene3D" id="2.30.42.10">
    <property type="match status" value="1"/>
</dbReference>
<dbReference type="Proteomes" id="UP000429229">
    <property type="component" value="Unassembled WGS sequence"/>
</dbReference>
<dbReference type="Gene3D" id="2.40.70.10">
    <property type="entry name" value="Acid Proteases"/>
    <property type="match status" value="1"/>
</dbReference>
<comment type="caution">
    <text evidence="3">The sequence shown here is derived from an EMBL/GenBank/DDBJ whole genome shotgun (WGS) entry which is preliminary data.</text>
</comment>
<dbReference type="InterPro" id="IPR036034">
    <property type="entry name" value="PDZ_sf"/>
</dbReference>
<dbReference type="Pfam" id="PF13650">
    <property type="entry name" value="Asp_protease_2"/>
    <property type="match status" value="1"/>
</dbReference>
<dbReference type="InterPro" id="IPR021109">
    <property type="entry name" value="Peptidase_aspartic_dom_sf"/>
</dbReference>
<dbReference type="Pfam" id="PF17820">
    <property type="entry name" value="PDZ_6"/>
    <property type="match status" value="1"/>
</dbReference>
<evidence type="ECO:0000256" key="1">
    <source>
        <dbReference type="SAM" id="SignalP"/>
    </source>
</evidence>
<evidence type="ECO:0000259" key="2">
    <source>
        <dbReference type="PROSITE" id="PS50106"/>
    </source>
</evidence>
<dbReference type="InterPro" id="IPR001478">
    <property type="entry name" value="PDZ"/>
</dbReference>
<name>A0A6I4U7B2_9SPHN</name>
<evidence type="ECO:0000313" key="3">
    <source>
        <dbReference type="EMBL" id="MXP10342.1"/>
    </source>
</evidence>
<keyword evidence="4" id="KW-1185">Reference proteome</keyword>
<feature type="signal peptide" evidence="1">
    <location>
        <begin position="1"/>
        <end position="23"/>
    </location>
</feature>
<dbReference type="SUPFAM" id="SSF50156">
    <property type="entry name" value="PDZ domain-like"/>
    <property type="match status" value="1"/>
</dbReference>